<proteinExistence type="predicted"/>
<gene>
    <name evidence="1" type="ORF">PTXU04_00020</name>
</gene>
<protein>
    <submittedName>
        <fullName evidence="1">Uncharacterized protein</fullName>
    </submittedName>
</protein>
<evidence type="ECO:0000313" key="1">
    <source>
        <dbReference type="EMBL" id="QBQ76634.1"/>
    </source>
</evidence>
<dbReference type="Proteomes" id="UP000307461">
    <property type="component" value="Segment"/>
</dbReference>
<sequence length="100" mass="11016">MSFFGSFLDTASSAFNWLSNNKAALDLISGAAKGYGAYMQYKQGNQQMKLMQKQQENEQRRWNDTHGVIDSYDNSIPPGQQANSALLSGSMADAMKQGVK</sequence>
<name>A0A482MSS7_9CAUD</name>
<keyword evidence="2" id="KW-1185">Reference proteome</keyword>
<dbReference type="EMBL" id="MK373772">
    <property type="protein sequence ID" value="QBQ76634.1"/>
    <property type="molecule type" value="Genomic_DNA"/>
</dbReference>
<accession>A0A482MSS7</accession>
<evidence type="ECO:0000313" key="2">
    <source>
        <dbReference type="Proteomes" id="UP000307461"/>
    </source>
</evidence>
<reference evidence="1 2" key="1">
    <citation type="submission" date="2019-01" db="EMBL/GenBank/DDBJ databases">
        <title>Still something new to discover - new insights into E. coli phage diversity and taxonomy.</title>
        <authorList>
            <person name="Korf I.H.E."/>
            <person name="Adriaennsens E."/>
            <person name="Dreiseikelmann B."/>
            <person name="Kropinski A."/>
            <person name="Nimtz M."/>
            <person name="Meier-Kolthoff J.P."/>
            <person name="Rohde M."/>
            <person name="van Raaij M."/>
            <person name="Wittmann J."/>
        </authorList>
    </citation>
    <scope>NUCLEOTIDE SEQUENCE [LARGE SCALE GENOMIC DNA]</scope>
</reference>
<organism evidence="1 2">
    <name type="scientific">Escherichia phage PTXU04</name>
    <dbReference type="NCBI Taxonomy" id="2508206"/>
    <lineage>
        <taxon>Viruses</taxon>
        <taxon>Duplodnaviria</taxon>
        <taxon>Heunggongvirae</taxon>
        <taxon>Uroviricota</taxon>
        <taxon>Caudoviricetes</taxon>
        <taxon>Xuquatrovirus</taxon>
        <taxon>Xuquatrovirus PTXU04</taxon>
    </lineage>
</organism>